<dbReference type="Proteomes" id="UP000386466">
    <property type="component" value="Unassembled WGS sequence"/>
</dbReference>
<dbReference type="EMBL" id="CAAGRJ010024723">
    <property type="protein sequence ID" value="VFV37652.1"/>
    <property type="molecule type" value="Genomic_DNA"/>
</dbReference>
<feature type="domain" description="RRM" evidence="2">
    <location>
        <begin position="1"/>
        <end position="55"/>
    </location>
</feature>
<dbReference type="InterPro" id="IPR035979">
    <property type="entry name" value="RBD_domain_sf"/>
</dbReference>
<dbReference type="InterPro" id="IPR012677">
    <property type="entry name" value="Nucleotide-bd_a/b_plait_sf"/>
</dbReference>
<accession>A0A485P5U1</accession>
<sequence>ALLPKNVNHGWIARVLGKCGPIVYISIPHYKSTGDLKGFAFVEFETKEQAAKAIE</sequence>
<dbReference type="PROSITE" id="PS50102">
    <property type="entry name" value="RRM"/>
    <property type="match status" value="1"/>
</dbReference>
<feature type="non-terminal residue" evidence="3">
    <location>
        <position position="1"/>
    </location>
</feature>
<keyword evidence="4" id="KW-1185">Reference proteome</keyword>
<dbReference type="Gene3D" id="3.30.70.330">
    <property type="match status" value="1"/>
</dbReference>
<evidence type="ECO:0000313" key="4">
    <source>
        <dbReference type="Proteomes" id="UP000386466"/>
    </source>
</evidence>
<dbReference type="AlphaFoldDB" id="A0A485P5U1"/>
<evidence type="ECO:0000313" key="3">
    <source>
        <dbReference type="EMBL" id="VFV37652.1"/>
    </source>
</evidence>
<keyword evidence="1" id="KW-0694">RNA-binding</keyword>
<feature type="non-terminal residue" evidence="3">
    <location>
        <position position="55"/>
    </location>
</feature>
<dbReference type="Pfam" id="PF00076">
    <property type="entry name" value="RRM_1"/>
    <property type="match status" value="1"/>
</dbReference>
<evidence type="ECO:0000259" key="2">
    <source>
        <dbReference type="PROSITE" id="PS50102"/>
    </source>
</evidence>
<dbReference type="SUPFAM" id="SSF54928">
    <property type="entry name" value="RNA-binding domain, RBD"/>
    <property type="match status" value="1"/>
</dbReference>
<proteinExistence type="predicted"/>
<name>A0A485P5U1_LYNPA</name>
<reference evidence="3 4" key="1">
    <citation type="submission" date="2019-01" db="EMBL/GenBank/DDBJ databases">
        <authorList>
            <person name="Alioto T."/>
            <person name="Alioto T."/>
        </authorList>
    </citation>
    <scope>NUCLEOTIDE SEQUENCE [LARGE SCALE GENOMIC DNA]</scope>
</reference>
<gene>
    <name evidence="3" type="ORF">LYPA_23C013611</name>
</gene>
<organism evidence="3 4">
    <name type="scientific">Lynx pardinus</name>
    <name type="common">Iberian lynx</name>
    <name type="synonym">Felis pardina</name>
    <dbReference type="NCBI Taxonomy" id="191816"/>
    <lineage>
        <taxon>Eukaryota</taxon>
        <taxon>Metazoa</taxon>
        <taxon>Chordata</taxon>
        <taxon>Craniata</taxon>
        <taxon>Vertebrata</taxon>
        <taxon>Euteleostomi</taxon>
        <taxon>Mammalia</taxon>
        <taxon>Eutheria</taxon>
        <taxon>Laurasiatheria</taxon>
        <taxon>Carnivora</taxon>
        <taxon>Feliformia</taxon>
        <taxon>Felidae</taxon>
        <taxon>Felinae</taxon>
        <taxon>Lynx</taxon>
    </lineage>
</organism>
<dbReference type="InterPro" id="IPR000504">
    <property type="entry name" value="RRM_dom"/>
</dbReference>
<dbReference type="GO" id="GO:0003723">
    <property type="term" value="F:RNA binding"/>
    <property type="evidence" value="ECO:0007669"/>
    <property type="project" value="UniProtKB-UniRule"/>
</dbReference>
<evidence type="ECO:0000256" key="1">
    <source>
        <dbReference type="PROSITE-ProRule" id="PRU00176"/>
    </source>
</evidence>
<protein>
    <submittedName>
        <fullName evidence="3">La-related protein 7</fullName>
    </submittedName>
</protein>